<proteinExistence type="predicted"/>
<evidence type="ECO:0008006" key="5">
    <source>
        <dbReference type="Google" id="ProtNLM"/>
    </source>
</evidence>
<dbReference type="Gene3D" id="3.40.1350.10">
    <property type="match status" value="1"/>
</dbReference>
<organism evidence="3 4">
    <name type="scientific">Dendrothele bispora (strain CBS 962.96)</name>
    <dbReference type="NCBI Taxonomy" id="1314807"/>
    <lineage>
        <taxon>Eukaryota</taxon>
        <taxon>Fungi</taxon>
        <taxon>Dikarya</taxon>
        <taxon>Basidiomycota</taxon>
        <taxon>Agaricomycotina</taxon>
        <taxon>Agaricomycetes</taxon>
        <taxon>Agaricomycetidae</taxon>
        <taxon>Agaricales</taxon>
        <taxon>Agaricales incertae sedis</taxon>
        <taxon>Dendrothele</taxon>
    </lineage>
</organism>
<dbReference type="InterPro" id="IPR018828">
    <property type="entry name" value="RRG7"/>
</dbReference>
<keyword evidence="2" id="KW-0496">Mitochondrion</keyword>
<evidence type="ECO:0000313" key="4">
    <source>
        <dbReference type="Proteomes" id="UP000297245"/>
    </source>
</evidence>
<keyword evidence="4" id="KW-1185">Reference proteome</keyword>
<feature type="non-terminal residue" evidence="3">
    <location>
        <position position="217"/>
    </location>
</feature>
<evidence type="ECO:0000256" key="1">
    <source>
        <dbReference type="ARBA" id="ARBA00004173"/>
    </source>
</evidence>
<feature type="non-terminal residue" evidence="3">
    <location>
        <position position="1"/>
    </location>
</feature>
<evidence type="ECO:0000313" key="3">
    <source>
        <dbReference type="EMBL" id="THU98629.1"/>
    </source>
</evidence>
<accession>A0A4S8M8E3</accession>
<dbReference type="AlphaFoldDB" id="A0A4S8M8E3"/>
<evidence type="ECO:0000256" key="2">
    <source>
        <dbReference type="ARBA" id="ARBA00023128"/>
    </source>
</evidence>
<dbReference type="EMBL" id="ML179133">
    <property type="protein sequence ID" value="THU98629.1"/>
    <property type="molecule type" value="Genomic_DNA"/>
</dbReference>
<dbReference type="Pfam" id="PF10356">
    <property type="entry name" value="RRG7"/>
    <property type="match status" value="1"/>
</dbReference>
<name>A0A4S8M8E3_DENBC</name>
<comment type="subcellular location">
    <subcellularLocation>
        <location evidence="1">Mitochondrion</location>
    </subcellularLocation>
</comment>
<reference evidence="3 4" key="1">
    <citation type="journal article" date="2019" name="Nat. Ecol. Evol.">
        <title>Megaphylogeny resolves global patterns of mushroom evolution.</title>
        <authorList>
            <person name="Varga T."/>
            <person name="Krizsan K."/>
            <person name="Foldi C."/>
            <person name="Dima B."/>
            <person name="Sanchez-Garcia M."/>
            <person name="Sanchez-Ramirez S."/>
            <person name="Szollosi G.J."/>
            <person name="Szarkandi J.G."/>
            <person name="Papp V."/>
            <person name="Albert L."/>
            <person name="Andreopoulos W."/>
            <person name="Angelini C."/>
            <person name="Antonin V."/>
            <person name="Barry K.W."/>
            <person name="Bougher N.L."/>
            <person name="Buchanan P."/>
            <person name="Buyck B."/>
            <person name="Bense V."/>
            <person name="Catcheside P."/>
            <person name="Chovatia M."/>
            <person name="Cooper J."/>
            <person name="Damon W."/>
            <person name="Desjardin D."/>
            <person name="Finy P."/>
            <person name="Geml J."/>
            <person name="Haridas S."/>
            <person name="Hughes K."/>
            <person name="Justo A."/>
            <person name="Karasinski D."/>
            <person name="Kautmanova I."/>
            <person name="Kiss B."/>
            <person name="Kocsube S."/>
            <person name="Kotiranta H."/>
            <person name="LaButti K.M."/>
            <person name="Lechner B.E."/>
            <person name="Liimatainen K."/>
            <person name="Lipzen A."/>
            <person name="Lukacs Z."/>
            <person name="Mihaltcheva S."/>
            <person name="Morgado L.N."/>
            <person name="Niskanen T."/>
            <person name="Noordeloos M.E."/>
            <person name="Ohm R.A."/>
            <person name="Ortiz-Santana B."/>
            <person name="Ovrebo C."/>
            <person name="Racz N."/>
            <person name="Riley R."/>
            <person name="Savchenko A."/>
            <person name="Shiryaev A."/>
            <person name="Soop K."/>
            <person name="Spirin V."/>
            <person name="Szebenyi C."/>
            <person name="Tomsovsky M."/>
            <person name="Tulloss R.E."/>
            <person name="Uehling J."/>
            <person name="Grigoriev I.V."/>
            <person name="Vagvolgyi C."/>
            <person name="Papp T."/>
            <person name="Martin F.M."/>
            <person name="Miettinen O."/>
            <person name="Hibbett D.S."/>
            <person name="Nagy L.G."/>
        </authorList>
    </citation>
    <scope>NUCLEOTIDE SEQUENCE [LARGE SCALE GENOMIC DNA]</scope>
    <source>
        <strain evidence="3 4">CBS 962.96</strain>
    </source>
</reference>
<gene>
    <name evidence="3" type="ORF">K435DRAFT_610211</name>
</gene>
<dbReference type="PANTHER" id="PTHR28133:SF1">
    <property type="entry name" value="REQUIRED FOR RESPIRATORY GROWTH PROTEIN 7, MITOCHONDRIAL"/>
    <property type="match status" value="1"/>
</dbReference>
<dbReference type="PANTHER" id="PTHR28133">
    <property type="entry name" value="REQUIRED FOR RESPIRATORY GROWTH PROTEIN 7, MITOCHONDRIAL"/>
    <property type="match status" value="1"/>
</dbReference>
<sequence>LSTVHRGNVFEQKCQALLEKHLSMSLRRVGGKEDGGIDLIGWWWLPHNLLDQNTSSTDRKRIRIVAQCKAEKKKPGPKYVRELEGVVFRYMANDTESASFANPDAASGGPVEHSGVVGVFLSESPYTKSTLLRAMSSSVPLLLIHIPPLLSLGSDVTEPGSMIWNQALGGTGGLLRGKMDPRWSWKIPDSPESNPVGIPSLWFNGQKLSSWTPTSNS</sequence>
<dbReference type="GO" id="GO:0003676">
    <property type="term" value="F:nucleic acid binding"/>
    <property type="evidence" value="ECO:0007669"/>
    <property type="project" value="InterPro"/>
</dbReference>
<protein>
    <recommendedName>
        <fullName evidence="5">Restriction endonuclease type IV Mrr domain-containing protein</fullName>
    </recommendedName>
</protein>
<dbReference type="GO" id="GO:0005739">
    <property type="term" value="C:mitochondrion"/>
    <property type="evidence" value="ECO:0007669"/>
    <property type="project" value="UniProtKB-SubCell"/>
</dbReference>
<dbReference type="Proteomes" id="UP000297245">
    <property type="component" value="Unassembled WGS sequence"/>
</dbReference>
<dbReference type="OrthoDB" id="20734at2759"/>
<dbReference type="InterPro" id="IPR011856">
    <property type="entry name" value="tRNA_endonuc-like_dom_sf"/>
</dbReference>